<dbReference type="Proteomes" id="UP000306409">
    <property type="component" value="Chromosome"/>
</dbReference>
<evidence type="ECO:0000256" key="5">
    <source>
        <dbReference type="ARBA" id="ARBA00023004"/>
    </source>
</evidence>
<dbReference type="GO" id="GO:0051536">
    <property type="term" value="F:iron-sulfur cluster binding"/>
    <property type="evidence" value="ECO:0007669"/>
    <property type="project" value="UniProtKB-KW"/>
</dbReference>
<evidence type="ECO:0000256" key="7">
    <source>
        <dbReference type="ARBA" id="ARBA00023118"/>
    </source>
</evidence>
<keyword evidence="6 9" id="KW-0411">Iron-sulfur</keyword>
<sequence>MHVLCFGGDFVEVNGTLIWYYNICKREVWLMSRNIVPDQHNENIDLGKFLHENSFSRKKKEISFGSVKFDVILDTKDKLVIGETKKSSKYEAASKWQMMFYLKTLKDAGINAEGVMLYPEEKRRDEVLLDDTSIQTLNNMILDINSIIEKEEPPKAEKCKYCKNCGYLEYCYA</sequence>
<dbReference type="InterPro" id="IPR022765">
    <property type="entry name" value="Dna2/Cas4_DUF83"/>
</dbReference>
<evidence type="ECO:0000256" key="9">
    <source>
        <dbReference type="RuleBase" id="RU365022"/>
    </source>
</evidence>
<organism evidence="11 12">
    <name type="scientific">Ruminiclostridium herbifermentans</name>
    <dbReference type="NCBI Taxonomy" id="2488810"/>
    <lineage>
        <taxon>Bacteria</taxon>
        <taxon>Bacillati</taxon>
        <taxon>Bacillota</taxon>
        <taxon>Clostridia</taxon>
        <taxon>Eubacteriales</taxon>
        <taxon>Oscillospiraceae</taxon>
        <taxon>Ruminiclostridium</taxon>
    </lineage>
</organism>
<comment type="function">
    <text evidence="9">CRISPR (clustered regularly interspaced short palindromic repeat) is an adaptive immune system that provides protection against mobile genetic elements (viruses, transposable elements and conjugative plasmids). CRISPR clusters contain sequences complementary to antecedent mobile elements and target invading nucleic acids. CRISPR clusters are transcribed and processed into CRISPR RNA (crRNA).</text>
</comment>
<dbReference type="GO" id="GO:0046872">
    <property type="term" value="F:metal ion binding"/>
    <property type="evidence" value="ECO:0007669"/>
    <property type="project" value="UniProtKB-KW"/>
</dbReference>
<dbReference type="EMBL" id="CP061336">
    <property type="protein sequence ID" value="QNU65552.1"/>
    <property type="molecule type" value="Genomic_DNA"/>
</dbReference>
<comment type="similarity">
    <text evidence="9">Belongs to the CRISPR-associated exonuclease Cas4 family.</text>
</comment>
<keyword evidence="8 9" id="KW-0464">Manganese</keyword>
<dbReference type="NCBIfam" id="TIGR00372">
    <property type="entry name" value="cas4"/>
    <property type="match status" value="1"/>
</dbReference>
<evidence type="ECO:0000256" key="1">
    <source>
        <dbReference type="ARBA" id="ARBA00022722"/>
    </source>
</evidence>
<evidence type="ECO:0000313" key="11">
    <source>
        <dbReference type="EMBL" id="QNU65552.1"/>
    </source>
</evidence>
<keyword evidence="4 9" id="KW-0269">Exonuclease</keyword>
<gene>
    <name evidence="11" type="primary">cas4</name>
    <name evidence="11" type="ORF">EHE19_011495</name>
</gene>
<keyword evidence="7 9" id="KW-0051">Antiviral defense</keyword>
<evidence type="ECO:0000256" key="3">
    <source>
        <dbReference type="ARBA" id="ARBA00022801"/>
    </source>
</evidence>
<dbReference type="OrthoDB" id="9794720at2"/>
<dbReference type="AlphaFoldDB" id="A0A4U7J9U6"/>
<dbReference type="EC" id="3.1.12.1" evidence="9"/>
<evidence type="ECO:0000256" key="4">
    <source>
        <dbReference type="ARBA" id="ARBA00022839"/>
    </source>
</evidence>
<keyword evidence="3 9" id="KW-0378">Hydrolase</keyword>
<keyword evidence="5 9" id="KW-0408">Iron</keyword>
<evidence type="ECO:0000256" key="8">
    <source>
        <dbReference type="ARBA" id="ARBA00023211"/>
    </source>
</evidence>
<evidence type="ECO:0000259" key="10">
    <source>
        <dbReference type="Pfam" id="PF01930"/>
    </source>
</evidence>
<comment type="cofactor">
    <cofactor evidence="9">
        <name>Mg(2+)</name>
        <dbReference type="ChEBI" id="CHEBI:18420"/>
    </cofactor>
    <cofactor evidence="9">
        <name>Mn(2+)</name>
        <dbReference type="ChEBI" id="CHEBI:29035"/>
    </cofactor>
    <text evidence="9">Mg(2+) or Mn(2+) required for ssDNA cleavage activity.</text>
</comment>
<dbReference type="InterPro" id="IPR013343">
    <property type="entry name" value="CRISPR-assoc_prot_Cas4"/>
</dbReference>
<dbReference type="Gene3D" id="3.90.320.10">
    <property type="match status" value="1"/>
</dbReference>
<proteinExistence type="inferred from homology"/>
<dbReference type="PANTHER" id="PTHR37168:SF2">
    <property type="entry name" value="CRISPR-ASSOCIATED EXONUCLEASE CAS4"/>
    <property type="match status" value="1"/>
</dbReference>
<evidence type="ECO:0000256" key="2">
    <source>
        <dbReference type="ARBA" id="ARBA00022723"/>
    </source>
</evidence>
<evidence type="ECO:0000256" key="6">
    <source>
        <dbReference type="ARBA" id="ARBA00023014"/>
    </source>
</evidence>
<dbReference type="PANTHER" id="PTHR37168">
    <property type="entry name" value="CRISPR-ASSOCIATED EXONUCLEASE CAS4"/>
    <property type="match status" value="1"/>
</dbReference>
<keyword evidence="12" id="KW-1185">Reference proteome</keyword>
<dbReference type="KEGG" id="rher:EHE19_011495"/>
<dbReference type="InterPro" id="IPR011604">
    <property type="entry name" value="PDDEXK-like_dom_sf"/>
</dbReference>
<comment type="cofactor">
    <cofactor evidence="9">
        <name>iron-sulfur cluster</name>
        <dbReference type="ChEBI" id="CHEBI:30408"/>
    </cofactor>
</comment>
<dbReference type="Pfam" id="PF01930">
    <property type="entry name" value="Cas_Cas4"/>
    <property type="match status" value="1"/>
</dbReference>
<dbReference type="GO" id="GO:0004527">
    <property type="term" value="F:exonuclease activity"/>
    <property type="evidence" value="ECO:0007669"/>
    <property type="project" value="UniProtKB-KW"/>
</dbReference>
<reference evidence="11 12" key="1">
    <citation type="submission" date="2020-09" db="EMBL/GenBank/DDBJ databases">
        <title>Characterization and genome sequencing of Ruminiclostridium sp. nov. MA18.</title>
        <authorList>
            <person name="Rettenmaier R."/>
            <person name="Kowollik M.-L."/>
            <person name="Liebl W."/>
            <person name="Zverlov V."/>
        </authorList>
    </citation>
    <scope>NUCLEOTIDE SEQUENCE [LARGE SCALE GENOMIC DNA]</scope>
    <source>
        <strain evidence="11 12">MA18</strain>
    </source>
</reference>
<evidence type="ECO:0000313" key="12">
    <source>
        <dbReference type="Proteomes" id="UP000306409"/>
    </source>
</evidence>
<dbReference type="GO" id="GO:0051607">
    <property type="term" value="P:defense response to virus"/>
    <property type="evidence" value="ECO:0007669"/>
    <property type="project" value="UniProtKB-KW"/>
</dbReference>
<feature type="domain" description="DUF83" evidence="10">
    <location>
        <begin position="14"/>
        <end position="172"/>
    </location>
</feature>
<accession>A0A4U7J9U6</accession>
<keyword evidence="2 9" id="KW-0479">Metal-binding</keyword>
<protein>
    <recommendedName>
        <fullName evidence="9">CRISPR-associated exonuclease Cas4</fullName>
        <ecNumber evidence="9">3.1.12.1</ecNumber>
    </recommendedName>
</protein>
<name>A0A4U7J9U6_9FIRM</name>
<keyword evidence="1 9" id="KW-0540">Nuclease</keyword>